<accession>A0ABQ1WYT3</accession>
<keyword evidence="1" id="KW-0812">Transmembrane</keyword>
<protein>
    <recommendedName>
        <fullName evidence="4">DoxX family protein</fullName>
    </recommendedName>
</protein>
<reference evidence="3" key="1">
    <citation type="journal article" date="2019" name="Int. J. Syst. Evol. Microbiol.">
        <title>The Global Catalogue of Microorganisms (GCM) 10K type strain sequencing project: providing services to taxonomists for standard genome sequencing and annotation.</title>
        <authorList>
            <consortium name="The Broad Institute Genomics Platform"/>
            <consortium name="The Broad Institute Genome Sequencing Center for Infectious Disease"/>
            <person name="Wu L."/>
            <person name="Ma J."/>
        </authorList>
    </citation>
    <scope>NUCLEOTIDE SEQUENCE [LARGE SCALE GENOMIC DNA]</scope>
    <source>
        <strain evidence="3">CGMCC 1.12990</strain>
    </source>
</reference>
<organism evidence="2 3">
    <name type="scientific">Hymenobacter glacieicola</name>
    <dbReference type="NCBI Taxonomy" id="1562124"/>
    <lineage>
        <taxon>Bacteria</taxon>
        <taxon>Pseudomonadati</taxon>
        <taxon>Bacteroidota</taxon>
        <taxon>Cytophagia</taxon>
        <taxon>Cytophagales</taxon>
        <taxon>Hymenobacteraceae</taxon>
        <taxon>Hymenobacter</taxon>
    </lineage>
</organism>
<dbReference type="PANTHER" id="PTHR36974">
    <property type="entry name" value="MEMBRANE PROTEIN-RELATED"/>
    <property type="match status" value="1"/>
</dbReference>
<feature type="transmembrane region" description="Helical" evidence="1">
    <location>
        <begin position="90"/>
        <end position="109"/>
    </location>
</feature>
<evidence type="ECO:0000313" key="3">
    <source>
        <dbReference type="Proteomes" id="UP000601361"/>
    </source>
</evidence>
<feature type="transmembrane region" description="Helical" evidence="1">
    <location>
        <begin position="66"/>
        <end position="84"/>
    </location>
</feature>
<name>A0ABQ1WYT3_9BACT</name>
<keyword evidence="1" id="KW-1133">Transmembrane helix</keyword>
<feature type="transmembrane region" description="Helical" evidence="1">
    <location>
        <begin position="33"/>
        <end position="54"/>
    </location>
</feature>
<keyword evidence="3" id="KW-1185">Reference proteome</keyword>
<comment type="caution">
    <text evidence="2">The sequence shown here is derived from an EMBL/GenBank/DDBJ whole genome shotgun (WGS) entry which is preliminary data.</text>
</comment>
<evidence type="ECO:0000256" key="1">
    <source>
        <dbReference type="SAM" id="Phobius"/>
    </source>
</evidence>
<dbReference type="EMBL" id="BMGS01000006">
    <property type="protein sequence ID" value="GGG47610.1"/>
    <property type="molecule type" value="Genomic_DNA"/>
</dbReference>
<evidence type="ECO:0000313" key="2">
    <source>
        <dbReference type="EMBL" id="GGG47610.1"/>
    </source>
</evidence>
<dbReference type="Proteomes" id="UP000601361">
    <property type="component" value="Unassembled WGS sequence"/>
</dbReference>
<evidence type="ECO:0008006" key="4">
    <source>
        <dbReference type="Google" id="ProtNLM"/>
    </source>
</evidence>
<feature type="transmembrane region" description="Helical" evidence="1">
    <location>
        <begin position="129"/>
        <end position="147"/>
    </location>
</feature>
<proteinExistence type="predicted"/>
<dbReference type="RefSeq" id="WP_188558161.1">
    <property type="nucleotide sequence ID" value="NZ_BMGS01000006.1"/>
</dbReference>
<keyword evidence="1" id="KW-0472">Membrane</keyword>
<dbReference type="PANTHER" id="PTHR36974:SF1">
    <property type="entry name" value="DOXX FAMILY MEMBRANE PROTEIN"/>
    <property type="match status" value="1"/>
</dbReference>
<sequence length="156" mass="17047">MKPLFVLLVVFGLLLAGTYFLQGAPNYLLAGNGALAAMLLFTGAAHFAFTQGMMLMLPAFLPAKQAWVYATGVLELAAAVGLLFPSLRGITAGCLLVFFLLILPANILAARRNLNYQTGTLDGPGPRYLWFRVPLQLFFLAWTWYFGLHLTAETAF</sequence>
<gene>
    <name evidence="2" type="ORF">GCM10011378_24750</name>
</gene>